<evidence type="ECO:0000313" key="6">
    <source>
        <dbReference type="EMBL" id="RNA04645.1"/>
    </source>
</evidence>
<dbReference type="PANTHER" id="PTHR11782">
    <property type="entry name" value="ADENOSINE/GUANOSINE DIPHOSPHATASE"/>
    <property type="match status" value="1"/>
</dbReference>
<name>A0A3M7Q0W3_BRAPC</name>
<evidence type="ECO:0000256" key="4">
    <source>
        <dbReference type="PIRSR" id="PIRSR600407-2"/>
    </source>
</evidence>
<dbReference type="OrthoDB" id="6372431at2759"/>
<sequence>MKELILILVLSSLSIVYPNYIRNEEKFAIIFDAGSKGTRMYVYQYELFPVKDSSKMRMQLEDSIEQKLYCELEDGGLGSYVDASQISGFFSDCMHQADQIIPADKRPQTKISVLATAGMRLLEAKNKTHAENLFHGLRAYFSQSEYYFNDPSQVKTISGKEEGILSFISANYFKSLCSFNQNTKGILDMGGASVQLAFVPSSIDFNLNIDLSQYLFDVKMANYNYKVYSYSFLCFGTNQILSMYNAKTIRDDDYGKSSSASCYPEDYDFEMTGEEILDNPCTNGLLFDSSHDFTVDKKKIDHDVTYTLKGDSKKNKCREEVNLLIPQQPCPYGDNKCSFNGVYLPPVSKSEFFALGNFYEAIDLTSKLLDVDLNNDIKAFDEATYEICSMSYSKLKDLNEANDAEIGKKRLAKLCIENVYIIRLWELYGFDSLKDVDAVEYVNGKKVGWILGYLINDIENDNSNVESQSH</sequence>
<evidence type="ECO:0000256" key="5">
    <source>
        <dbReference type="SAM" id="SignalP"/>
    </source>
</evidence>
<dbReference type="Pfam" id="PF01150">
    <property type="entry name" value="GDA1_CD39"/>
    <property type="match status" value="1"/>
</dbReference>
<keyword evidence="4" id="KW-0067">ATP-binding</keyword>
<evidence type="ECO:0000313" key="7">
    <source>
        <dbReference type="Proteomes" id="UP000276133"/>
    </source>
</evidence>
<dbReference type="GO" id="GO:0045134">
    <property type="term" value="F:UDP phosphatase activity"/>
    <property type="evidence" value="ECO:0007669"/>
    <property type="project" value="TreeGrafter"/>
</dbReference>
<dbReference type="InterPro" id="IPR000407">
    <property type="entry name" value="GDA1_CD39_NTPase"/>
</dbReference>
<proteinExistence type="inferred from homology"/>
<keyword evidence="2 6" id="KW-0378">Hydrolase</keyword>
<dbReference type="GO" id="GO:0009134">
    <property type="term" value="P:nucleoside diphosphate catabolic process"/>
    <property type="evidence" value="ECO:0007669"/>
    <property type="project" value="TreeGrafter"/>
</dbReference>
<evidence type="ECO:0000256" key="1">
    <source>
        <dbReference type="ARBA" id="ARBA00009283"/>
    </source>
</evidence>
<reference evidence="6 7" key="1">
    <citation type="journal article" date="2018" name="Sci. Rep.">
        <title>Genomic signatures of local adaptation to the degree of environmental predictability in rotifers.</title>
        <authorList>
            <person name="Franch-Gras L."/>
            <person name="Hahn C."/>
            <person name="Garcia-Roger E.M."/>
            <person name="Carmona M.J."/>
            <person name="Serra M."/>
            <person name="Gomez A."/>
        </authorList>
    </citation>
    <scope>NUCLEOTIDE SEQUENCE [LARGE SCALE GENOMIC DNA]</scope>
    <source>
        <strain evidence="6">HYR1</strain>
    </source>
</reference>
<gene>
    <name evidence="6" type="ORF">BpHYR1_049818</name>
</gene>
<dbReference type="EMBL" id="REGN01008018">
    <property type="protein sequence ID" value="RNA04645.1"/>
    <property type="molecule type" value="Genomic_DNA"/>
</dbReference>
<keyword evidence="5" id="KW-0732">Signal</keyword>
<dbReference type="PANTHER" id="PTHR11782:SF83">
    <property type="entry name" value="GUANOSINE-DIPHOSPHATASE"/>
    <property type="match status" value="1"/>
</dbReference>
<dbReference type="Proteomes" id="UP000276133">
    <property type="component" value="Unassembled WGS sequence"/>
</dbReference>
<evidence type="ECO:0000256" key="2">
    <source>
        <dbReference type="ARBA" id="ARBA00022801"/>
    </source>
</evidence>
<organism evidence="6 7">
    <name type="scientific">Brachionus plicatilis</name>
    <name type="common">Marine rotifer</name>
    <name type="synonym">Brachionus muelleri</name>
    <dbReference type="NCBI Taxonomy" id="10195"/>
    <lineage>
        <taxon>Eukaryota</taxon>
        <taxon>Metazoa</taxon>
        <taxon>Spiralia</taxon>
        <taxon>Gnathifera</taxon>
        <taxon>Rotifera</taxon>
        <taxon>Eurotatoria</taxon>
        <taxon>Monogononta</taxon>
        <taxon>Pseudotrocha</taxon>
        <taxon>Ploima</taxon>
        <taxon>Brachionidae</taxon>
        <taxon>Brachionus</taxon>
    </lineage>
</organism>
<dbReference type="GO" id="GO:0004382">
    <property type="term" value="F:GDP phosphatase activity"/>
    <property type="evidence" value="ECO:0007669"/>
    <property type="project" value="TreeGrafter"/>
</dbReference>
<dbReference type="Gene3D" id="3.30.420.150">
    <property type="entry name" value="Exopolyphosphatase. Domain 2"/>
    <property type="match status" value="1"/>
</dbReference>
<comment type="similarity">
    <text evidence="1">Belongs to the GDA1/CD39 NTPase family.</text>
</comment>
<accession>A0A3M7Q0W3</accession>
<feature type="binding site" evidence="4">
    <location>
        <begin position="191"/>
        <end position="195"/>
    </location>
    <ligand>
        <name>ATP</name>
        <dbReference type="ChEBI" id="CHEBI:30616"/>
    </ligand>
</feature>
<dbReference type="Gene3D" id="3.30.420.40">
    <property type="match status" value="1"/>
</dbReference>
<keyword evidence="7" id="KW-1185">Reference proteome</keyword>
<dbReference type="STRING" id="10195.A0A3M7Q0W3"/>
<dbReference type="GO" id="GO:0005886">
    <property type="term" value="C:plasma membrane"/>
    <property type="evidence" value="ECO:0007669"/>
    <property type="project" value="TreeGrafter"/>
</dbReference>
<keyword evidence="4" id="KW-0547">Nucleotide-binding</keyword>
<feature type="chain" id="PRO_5018284261" evidence="5">
    <location>
        <begin position="19"/>
        <end position="470"/>
    </location>
</feature>
<feature type="signal peptide" evidence="5">
    <location>
        <begin position="1"/>
        <end position="18"/>
    </location>
</feature>
<dbReference type="GO" id="GO:0005524">
    <property type="term" value="F:ATP binding"/>
    <property type="evidence" value="ECO:0007669"/>
    <property type="project" value="UniProtKB-KW"/>
</dbReference>
<evidence type="ECO:0000256" key="3">
    <source>
        <dbReference type="PIRSR" id="PIRSR600407-1"/>
    </source>
</evidence>
<protein>
    <submittedName>
        <fullName evidence="6">Ectonucleoside triphosphate diphosphohydrolase 2-like isoform X2</fullName>
    </submittedName>
</protein>
<dbReference type="AlphaFoldDB" id="A0A3M7Q0W3"/>
<dbReference type="GO" id="GO:0017111">
    <property type="term" value="F:ribonucleoside triphosphate phosphatase activity"/>
    <property type="evidence" value="ECO:0007669"/>
    <property type="project" value="TreeGrafter"/>
</dbReference>
<feature type="active site" description="Proton acceptor" evidence="3">
    <location>
        <position position="162"/>
    </location>
</feature>
<comment type="caution">
    <text evidence="6">The sequence shown here is derived from an EMBL/GenBank/DDBJ whole genome shotgun (WGS) entry which is preliminary data.</text>
</comment>